<evidence type="ECO:0000313" key="2">
    <source>
        <dbReference type="EMBL" id="OEO30366.1"/>
    </source>
</evidence>
<comment type="caution">
    <text evidence="2">The sequence shown here is derived from an EMBL/GenBank/DDBJ whole genome shotgun (WGS) entry which is preliminary data.</text>
</comment>
<keyword evidence="3" id="KW-1185">Reference proteome</keyword>
<reference evidence="2 3" key="1">
    <citation type="journal article" date="2015" name="Genome Announc.">
        <title>Genome Assemblies of Three Soil-Associated Devosia species: D. insulae, D. limi, and D. soli.</title>
        <authorList>
            <person name="Hassan Y.I."/>
            <person name="Lepp D."/>
            <person name="Zhou T."/>
        </authorList>
    </citation>
    <scope>NUCLEOTIDE SEQUENCE [LARGE SCALE GENOMIC DNA]</scope>
    <source>
        <strain evidence="2 3">DS-56</strain>
    </source>
</reference>
<name>A0A1E5XP24_9HYPH</name>
<dbReference type="Proteomes" id="UP000095463">
    <property type="component" value="Unassembled WGS sequence"/>
</dbReference>
<keyword evidence="1" id="KW-0812">Transmembrane</keyword>
<dbReference type="OrthoDB" id="7510023at2"/>
<proteinExistence type="predicted"/>
<sequence>MTQSTRKLLGTVLILASLLVWSVLGMWIYMSFLGAAVWWLLIGFFAVMGMSWFYPATWIIRWMAKPDAE</sequence>
<accession>A0A1E5XP24</accession>
<evidence type="ECO:0000313" key="3">
    <source>
        <dbReference type="Proteomes" id="UP000095463"/>
    </source>
</evidence>
<evidence type="ECO:0008006" key="4">
    <source>
        <dbReference type="Google" id="ProtNLM"/>
    </source>
</evidence>
<dbReference type="AlphaFoldDB" id="A0A1E5XP24"/>
<dbReference type="RefSeq" id="WP_069910404.1">
    <property type="nucleotide sequence ID" value="NZ_LAJE02000213.1"/>
</dbReference>
<gene>
    <name evidence="2" type="ORF">VW23_021600</name>
</gene>
<protein>
    <recommendedName>
        <fullName evidence="4">DUF2842 domain-containing protein</fullName>
    </recommendedName>
</protein>
<keyword evidence="1" id="KW-0472">Membrane</keyword>
<dbReference type="EMBL" id="LAJE02000213">
    <property type="protein sequence ID" value="OEO30366.1"/>
    <property type="molecule type" value="Genomic_DNA"/>
</dbReference>
<dbReference type="InterPro" id="IPR021265">
    <property type="entry name" value="DUF2842"/>
</dbReference>
<feature type="transmembrane region" description="Helical" evidence="1">
    <location>
        <begin position="36"/>
        <end position="55"/>
    </location>
</feature>
<keyword evidence="1" id="KW-1133">Transmembrane helix</keyword>
<feature type="transmembrane region" description="Helical" evidence="1">
    <location>
        <begin position="12"/>
        <end position="30"/>
    </location>
</feature>
<evidence type="ECO:0000256" key="1">
    <source>
        <dbReference type="SAM" id="Phobius"/>
    </source>
</evidence>
<dbReference type="Pfam" id="PF11003">
    <property type="entry name" value="DUF2842"/>
    <property type="match status" value="1"/>
</dbReference>
<organism evidence="2 3">
    <name type="scientific">Devosia insulae DS-56</name>
    <dbReference type="NCBI Taxonomy" id="1116389"/>
    <lineage>
        <taxon>Bacteria</taxon>
        <taxon>Pseudomonadati</taxon>
        <taxon>Pseudomonadota</taxon>
        <taxon>Alphaproteobacteria</taxon>
        <taxon>Hyphomicrobiales</taxon>
        <taxon>Devosiaceae</taxon>
        <taxon>Devosia</taxon>
    </lineage>
</organism>